<evidence type="ECO:0000256" key="4">
    <source>
        <dbReference type="ARBA" id="ARBA00023125"/>
    </source>
</evidence>
<accession>A0AAD3E5J5</accession>
<evidence type="ECO:0000256" key="1">
    <source>
        <dbReference type="ARBA" id="ARBA00004123"/>
    </source>
</evidence>
<dbReference type="InterPro" id="IPR014892">
    <property type="entry name" value="RPA_C"/>
</dbReference>
<dbReference type="GO" id="GO:0035861">
    <property type="term" value="C:site of double-strand break"/>
    <property type="evidence" value="ECO:0007669"/>
    <property type="project" value="TreeGrafter"/>
</dbReference>
<dbReference type="Gene3D" id="2.40.50.140">
    <property type="entry name" value="Nucleic acid-binding proteins"/>
    <property type="match status" value="1"/>
</dbReference>
<dbReference type="Pfam" id="PF01336">
    <property type="entry name" value="tRNA_anti-codon"/>
    <property type="match status" value="1"/>
</dbReference>
<dbReference type="InterPro" id="IPR036388">
    <property type="entry name" value="WH-like_DNA-bd_sf"/>
</dbReference>
<evidence type="ECO:0008006" key="11">
    <source>
        <dbReference type="Google" id="ProtNLM"/>
    </source>
</evidence>
<dbReference type="SUPFAM" id="SSF46785">
    <property type="entry name" value="Winged helix' DNA-binding domain"/>
    <property type="match status" value="1"/>
</dbReference>
<dbReference type="PANTHER" id="PTHR13989:SF16">
    <property type="entry name" value="REPLICATION PROTEIN A2"/>
    <property type="match status" value="1"/>
</dbReference>
<dbReference type="GO" id="GO:0005662">
    <property type="term" value="C:DNA replication factor A complex"/>
    <property type="evidence" value="ECO:0007669"/>
    <property type="project" value="TreeGrafter"/>
</dbReference>
<dbReference type="FunFam" id="1.10.10.10:FF:000168">
    <property type="entry name" value="Replication protein A 32 kDa subunit"/>
    <property type="match status" value="1"/>
</dbReference>
<feature type="domain" description="Replication protein A C-terminal" evidence="8">
    <location>
        <begin position="170"/>
        <end position="289"/>
    </location>
</feature>
<dbReference type="InterPro" id="IPR036390">
    <property type="entry name" value="WH_DNA-bd_sf"/>
</dbReference>
<keyword evidence="10" id="KW-1185">Reference proteome</keyword>
<evidence type="ECO:0000259" key="8">
    <source>
        <dbReference type="Pfam" id="PF08784"/>
    </source>
</evidence>
<sequence length="297" mass="31401">MNYGNYGDAGASQFGGGGFMPSPAPGQDNQYGGGGGGQQKGRNQHSSLRAFTIRQLLKETANGDDERHMADGHEISTVTIVGRVTSYQEQATRVILQVHDGTSAMEVCSWIDDADAHAQKRIDWQAGKYVRVYGNIKSFERKRSITAFAVKPVTDHNEVTYHFLQTIMQHLHLTKGAPPTGQQQGAGGPAGGRTPGAPGAYGAAPGAYGGVQQGGMYGSAASAPAGGGINEDVKHVYNLPHAQQAPSGLSVEQAFNELRGMGRGYTMQQVMQACEYLAAEGVLYSTVNDTTYKSTGA</sequence>
<dbReference type="GO" id="GO:0000781">
    <property type="term" value="C:chromosome, telomeric region"/>
    <property type="evidence" value="ECO:0007669"/>
    <property type="project" value="TreeGrafter"/>
</dbReference>
<comment type="caution">
    <text evidence="9">The sequence shown here is derived from an EMBL/GenBank/DDBJ whole genome shotgun (WGS) entry which is preliminary data.</text>
</comment>
<gene>
    <name evidence="9" type="ORF">Agub_g15677</name>
</gene>
<evidence type="ECO:0000256" key="2">
    <source>
        <dbReference type="ARBA" id="ARBA00007815"/>
    </source>
</evidence>
<evidence type="ECO:0000259" key="7">
    <source>
        <dbReference type="Pfam" id="PF01336"/>
    </source>
</evidence>
<evidence type="ECO:0000313" key="9">
    <source>
        <dbReference type="EMBL" id="GFR52988.1"/>
    </source>
</evidence>
<feature type="region of interest" description="Disordered" evidence="6">
    <location>
        <begin position="14"/>
        <end position="44"/>
    </location>
</feature>
<dbReference type="GO" id="GO:0003697">
    <property type="term" value="F:single-stranded DNA binding"/>
    <property type="evidence" value="ECO:0007669"/>
    <property type="project" value="TreeGrafter"/>
</dbReference>
<protein>
    <recommendedName>
        <fullName evidence="11">Replication protein A 32 kDa subunit</fullName>
    </recommendedName>
</protein>
<feature type="domain" description="OB" evidence="7">
    <location>
        <begin position="78"/>
        <end position="152"/>
    </location>
</feature>
<comment type="similarity">
    <text evidence="2">Belongs to the replication factor A protein 2 family.</text>
</comment>
<dbReference type="Pfam" id="PF08784">
    <property type="entry name" value="RPA_C"/>
    <property type="match status" value="1"/>
</dbReference>
<reference evidence="9 10" key="1">
    <citation type="journal article" date="2021" name="Sci. Rep.">
        <title>Genome sequencing of the multicellular alga Astrephomene provides insights into convergent evolution of germ-soma differentiation.</title>
        <authorList>
            <person name="Yamashita S."/>
            <person name="Yamamoto K."/>
            <person name="Matsuzaki R."/>
            <person name="Suzuki S."/>
            <person name="Yamaguchi H."/>
            <person name="Hirooka S."/>
            <person name="Minakuchi Y."/>
            <person name="Miyagishima S."/>
            <person name="Kawachi M."/>
            <person name="Toyoda A."/>
            <person name="Nozaki H."/>
        </authorList>
    </citation>
    <scope>NUCLEOTIDE SEQUENCE [LARGE SCALE GENOMIC DNA]</scope>
    <source>
        <strain evidence="9 10">NIES-4017</strain>
    </source>
</reference>
<dbReference type="GO" id="GO:0000724">
    <property type="term" value="P:double-strand break repair via homologous recombination"/>
    <property type="evidence" value="ECO:0007669"/>
    <property type="project" value="TreeGrafter"/>
</dbReference>
<dbReference type="CDD" id="cd04478">
    <property type="entry name" value="RPA2_DBD_D"/>
    <property type="match status" value="1"/>
</dbReference>
<keyword evidence="4" id="KW-0238">DNA-binding</keyword>
<name>A0AAD3E5J5_9CHLO</name>
<dbReference type="InterPro" id="IPR012340">
    <property type="entry name" value="NA-bd_OB-fold"/>
</dbReference>
<evidence type="ECO:0000256" key="6">
    <source>
        <dbReference type="SAM" id="MobiDB-lite"/>
    </source>
</evidence>
<dbReference type="GO" id="GO:0006260">
    <property type="term" value="P:DNA replication"/>
    <property type="evidence" value="ECO:0007669"/>
    <property type="project" value="UniProtKB-KW"/>
</dbReference>
<evidence type="ECO:0000313" key="10">
    <source>
        <dbReference type="Proteomes" id="UP001054857"/>
    </source>
</evidence>
<dbReference type="PIRSF" id="PIRSF036949">
    <property type="entry name" value="RPA32"/>
    <property type="match status" value="1"/>
</dbReference>
<dbReference type="Proteomes" id="UP001054857">
    <property type="component" value="Unassembled WGS sequence"/>
</dbReference>
<dbReference type="InterPro" id="IPR040260">
    <property type="entry name" value="RFA2-like"/>
</dbReference>
<organism evidence="9 10">
    <name type="scientific">Astrephomene gubernaculifera</name>
    <dbReference type="NCBI Taxonomy" id="47775"/>
    <lineage>
        <taxon>Eukaryota</taxon>
        <taxon>Viridiplantae</taxon>
        <taxon>Chlorophyta</taxon>
        <taxon>core chlorophytes</taxon>
        <taxon>Chlorophyceae</taxon>
        <taxon>CS clade</taxon>
        <taxon>Chlamydomonadales</taxon>
        <taxon>Astrephomenaceae</taxon>
        <taxon>Astrephomene</taxon>
    </lineage>
</organism>
<evidence type="ECO:0000256" key="3">
    <source>
        <dbReference type="ARBA" id="ARBA00022705"/>
    </source>
</evidence>
<dbReference type="InterPro" id="IPR004365">
    <property type="entry name" value="NA-bd_OB_tRNA"/>
</dbReference>
<evidence type="ECO:0000256" key="5">
    <source>
        <dbReference type="ARBA" id="ARBA00023242"/>
    </source>
</evidence>
<comment type="subcellular location">
    <subcellularLocation>
        <location evidence="1">Nucleus</location>
    </subcellularLocation>
</comment>
<dbReference type="SUPFAM" id="SSF50249">
    <property type="entry name" value="Nucleic acid-binding proteins"/>
    <property type="match status" value="1"/>
</dbReference>
<feature type="compositionally biased region" description="Gly residues" evidence="6">
    <location>
        <begin position="184"/>
        <end position="194"/>
    </location>
</feature>
<proteinExistence type="inferred from homology"/>
<dbReference type="InterPro" id="IPR014646">
    <property type="entry name" value="Rfa2/RPA32"/>
</dbReference>
<dbReference type="GO" id="GO:0006289">
    <property type="term" value="P:nucleotide-excision repair"/>
    <property type="evidence" value="ECO:0007669"/>
    <property type="project" value="TreeGrafter"/>
</dbReference>
<keyword evidence="3" id="KW-0235">DNA replication</keyword>
<feature type="region of interest" description="Disordered" evidence="6">
    <location>
        <begin position="175"/>
        <end position="198"/>
    </location>
</feature>
<dbReference type="EMBL" id="BMAR01000081">
    <property type="protein sequence ID" value="GFR52988.1"/>
    <property type="molecule type" value="Genomic_DNA"/>
</dbReference>
<dbReference type="Gene3D" id="1.10.10.10">
    <property type="entry name" value="Winged helix-like DNA-binding domain superfamily/Winged helix DNA-binding domain"/>
    <property type="match status" value="1"/>
</dbReference>
<keyword evidence="5" id="KW-0539">Nucleus</keyword>
<dbReference type="PANTHER" id="PTHR13989">
    <property type="entry name" value="REPLICATION PROTEIN A-RELATED"/>
    <property type="match status" value="1"/>
</dbReference>
<dbReference type="AlphaFoldDB" id="A0AAD3E5J5"/>